<feature type="chain" id="PRO_5007459482" description="Lipoprotein" evidence="1">
    <location>
        <begin position="25"/>
        <end position="110"/>
    </location>
</feature>
<evidence type="ECO:0000256" key="1">
    <source>
        <dbReference type="SAM" id="SignalP"/>
    </source>
</evidence>
<protein>
    <recommendedName>
        <fullName evidence="4">Lipoprotein</fullName>
    </recommendedName>
</protein>
<keyword evidence="3" id="KW-1185">Reference proteome</keyword>
<feature type="signal peptide" evidence="1">
    <location>
        <begin position="1"/>
        <end position="24"/>
    </location>
</feature>
<dbReference type="RefSeq" id="WP_066882907.1">
    <property type="nucleotide sequence ID" value="NZ_LODL01000019.1"/>
</dbReference>
<evidence type="ECO:0008006" key="4">
    <source>
        <dbReference type="Google" id="ProtNLM"/>
    </source>
</evidence>
<keyword evidence="1" id="KW-0732">Signal</keyword>
<proteinExistence type="predicted"/>
<dbReference type="STRING" id="281362.AT959_10440"/>
<reference evidence="2 3" key="1">
    <citation type="submission" date="2015-12" db="EMBL/GenBank/DDBJ databases">
        <title>Nitrous oxide reduction kinetics distinguish bacteria harboring typical versus atypical NosZ.</title>
        <authorList>
            <person name="Yoon S."/>
            <person name="Nissen S."/>
            <person name="Park D."/>
            <person name="Sanford R.A."/>
            <person name="Loeffler F.E."/>
        </authorList>
    </citation>
    <scope>NUCLEOTIDE SEQUENCE [LARGE SCALE GENOMIC DNA]</scope>
    <source>
        <strain evidence="2 3">ATCC BAA-841</strain>
    </source>
</reference>
<organism evidence="2 3">
    <name type="scientific">Dechloromonas denitrificans</name>
    <dbReference type="NCBI Taxonomy" id="281362"/>
    <lineage>
        <taxon>Bacteria</taxon>
        <taxon>Pseudomonadati</taxon>
        <taxon>Pseudomonadota</taxon>
        <taxon>Betaproteobacteria</taxon>
        <taxon>Rhodocyclales</taxon>
        <taxon>Azonexaceae</taxon>
        <taxon>Dechloromonas</taxon>
    </lineage>
</organism>
<gene>
    <name evidence="2" type="ORF">AT959_10440</name>
</gene>
<comment type="caution">
    <text evidence="2">The sequence shown here is derived from an EMBL/GenBank/DDBJ whole genome shotgun (WGS) entry which is preliminary data.</text>
</comment>
<name>A0A133XJI8_9RHOO</name>
<dbReference type="AlphaFoldDB" id="A0A133XJI8"/>
<dbReference type="EMBL" id="LODL01000019">
    <property type="protein sequence ID" value="KXB31102.1"/>
    <property type="molecule type" value="Genomic_DNA"/>
</dbReference>
<evidence type="ECO:0000313" key="3">
    <source>
        <dbReference type="Proteomes" id="UP000070186"/>
    </source>
</evidence>
<accession>A0A133XJI8</accession>
<dbReference type="Proteomes" id="UP000070186">
    <property type="component" value="Unassembled WGS sequence"/>
</dbReference>
<evidence type="ECO:0000313" key="2">
    <source>
        <dbReference type="EMBL" id="KXB31102.1"/>
    </source>
</evidence>
<sequence length="110" mass="12376">MKATRRLAVLLILALSAVAGSASAHGGRVGVYYGIGPYWGPWGYPPPWYYQPQVVVVPAPIPPVYIEQREAPAEPATQQYWHYCRSAKGYYPYVKECPDGWQKVLPQPER</sequence>